<feature type="binding site" evidence="18">
    <location>
        <position position="176"/>
    </location>
    <ligand>
        <name>NAD(+)</name>
        <dbReference type="ChEBI" id="CHEBI:57540"/>
    </ligand>
</feature>
<dbReference type="NCBIfam" id="TIGR01357">
    <property type="entry name" value="aroB"/>
    <property type="match status" value="1"/>
</dbReference>
<keyword evidence="14 18" id="KW-0520">NAD</keyword>
<feature type="binding site" evidence="18">
    <location>
        <position position="290"/>
    </location>
    <ligand>
        <name>Zn(2+)</name>
        <dbReference type="ChEBI" id="CHEBI:29105"/>
    </ligand>
</feature>
<comment type="pathway">
    <text evidence="5 18">Metabolic intermediate biosynthesis; chorismate biosynthesis; chorismate from D-erythrose 4-phosphate and phosphoenolpyruvate: step 2/7.</text>
</comment>
<feature type="binding site" evidence="18">
    <location>
        <position position="274"/>
    </location>
    <ligand>
        <name>Zn(2+)</name>
        <dbReference type="ChEBI" id="CHEBI:29105"/>
    </ligand>
</feature>
<feature type="binding site" evidence="18">
    <location>
        <begin position="154"/>
        <end position="155"/>
    </location>
    <ligand>
        <name>NAD(+)</name>
        <dbReference type="ChEBI" id="CHEBI:57540"/>
    </ligand>
</feature>
<comment type="cofactor">
    <cofactor evidence="3">
        <name>Zn(2+)</name>
        <dbReference type="ChEBI" id="CHEBI:29105"/>
    </cofactor>
</comment>
<dbReference type="EC" id="4.2.3.4" evidence="7 18"/>
<dbReference type="GO" id="GO:0046872">
    <property type="term" value="F:metal ion binding"/>
    <property type="evidence" value="ECO:0007669"/>
    <property type="project" value="UniProtKB-KW"/>
</dbReference>
<dbReference type="GO" id="GO:0005737">
    <property type="term" value="C:cytoplasm"/>
    <property type="evidence" value="ECO:0007669"/>
    <property type="project" value="UniProtKB-SubCell"/>
</dbReference>
<dbReference type="PANTHER" id="PTHR43622:SF7">
    <property type="entry name" value="3-DEHYDROQUINATE SYNTHASE, CHLOROPLASTIC"/>
    <property type="match status" value="1"/>
</dbReference>
<protein>
    <recommendedName>
        <fullName evidence="8 18">3-dehydroquinate synthase</fullName>
        <shortName evidence="18">DHQS</shortName>
        <ecNumber evidence="7 18">4.2.3.4</ecNumber>
    </recommendedName>
</protein>
<evidence type="ECO:0000256" key="13">
    <source>
        <dbReference type="ARBA" id="ARBA00022833"/>
    </source>
</evidence>
<dbReference type="Gene3D" id="3.40.50.1970">
    <property type="match status" value="1"/>
</dbReference>
<gene>
    <name evidence="18 21" type="primary">aroB</name>
    <name evidence="21" type="ORF">HRbin22_01849</name>
</gene>
<accession>A0A2H5Y829</accession>
<dbReference type="FunFam" id="3.40.50.1970:FF:000007">
    <property type="entry name" value="Pentafunctional AROM polypeptide"/>
    <property type="match status" value="1"/>
</dbReference>
<evidence type="ECO:0000256" key="6">
    <source>
        <dbReference type="ARBA" id="ARBA00005412"/>
    </source>
</evidence>
<evidence type="ECO:0000256" key="3">
    <source>
        <dbReference type="ARBA" id="ARBA00001947"/>
    </source>
</evidence>
<evidence type="ECO:0000256" key="7">
    <source>
        <dbReference type="ARBA" id="ARBA00013031"/>
    </source>
</evidence>
<evidence type="ECO:0000259" key="20">
    <source>
        <dbReference type="Pfam" id="PF24621"/>
    </source>
</evidence>
<evidence type="ECO:0000256" key="18">
    <source>
        <dbReference type="HAMAP-Rule" id="MF_00110"/>
    </source>
</evidence>
<keyword evidence="17 18" id="KW-0170">Cobalt</keyword>
<comment type="subcellular location">
    <subcellularLocation>
        <location evidence="4 18">Cytoplasm</location>
    </subcellularLocation>
</comment>
<feature type="domain" description="3-dehydroquinate synthase N-terminal" evidence="19">
    <location>
        <begin position="92"/>
        <end position="204"/>
    </location>
</feature>
<comment type="function">
    <text evidence="18">Catalyzes the conversion of 3-deoxy-D-arabino-heptulosonate 7-phosphate (DAHP) to dehydroquinate (DHQ).</text>
</comment>
<keyword evidence="9 18" id="KW-0963">Cytoplasm</keyword>
<comment type="caution">
    <text evidence="18">Lacks conserved residue(s) required for the propagation of feature annotation.</text>
</comment>
<keyword evidence="10 18" id="KW-0028">Amino-acid biosynthesis</keyword>
<name>A0A2H5Y829_9CHLR</name>
<dbReference type="Gene3D" id="1.20.1090.10">
    <property type="entry name" value="Dehydroquinate synthase-like - alpha domain"/>
    <property type="match status" value="1"/>
</dbReference>
<evidence type="ECO:0000259" key="19">
    <source>
        <dbReference type="Pfam" id="PF01761"/>
    </source>
</evidence>
<keyword evidence="11 18" id="KW-0479">Metal-binding</keyword>
<dbReference type="CDD" id="cd08195">
    <property type="entry name" value="DHQS"/>
    <property type="match status" value="1"/>
</dbReference>
<dbReference type="Pfam" id="PF24621">
    <property type="entry name" value="DHQS_C"/>
    <property type="match status" value="1"/>
</dbReference>
<dbReference type="Proteomes" id="UP000236642">
    <property type="component" value="Unassembled WGS sequence"/>
</dbReference>
<keyword evidence="15 18" id="KW-0057">Aromatic amino acid biosynthesis</keyword>
<dbReference type="InterPro" id="IPR030960">
    <property type="entry name" value="DHQS/DOIS_N"/>
</dbReference>
<dbReference type="HAMAP" id="MF_00110">
    <property type="entry name" value="DHQ_synthase"/>
    <property type="match status" value="1"/>
</dbReference>
<evidence type="ECO:0000256" key="4">
    <source>
        <dbReference type="ARBA" id="ARBA00004496"/>
    </source>
</evidence>
<dbReference type="AlphaFoldDB" id="A0A2H5Y829"/>
<evidence type="ECO:0000256" key="1">
    <source>
        <dbReference type="ARBA" id="ARBA00001393"/>
    </source>
</evidence>
<dbReference type="EMBL" id="BEHY01000052">
    <property type="protein sequence ID" value="GBD09592.1"/>
    <property type="molecule type" value="Genomic_DNA"/>
</dbReference>
<dbReference type="InterPro" id="IPR016037">
    <property type="entry name" value="DHQ_synth_AroB"/>
</dbReference>
<dbReference type="Pfam" id="PF01761">
    <property type="entry name" value="DHQ_synthase"/>
    <property type="match status" value="1"/>
</dbReference>
<feature type="binding site" evidence="18">
    <location>
        <begin position="130"/>
        <end position="134"/>
    </location>
    <ligand>
        <name>NAD(+)</name>
        <dbReference type="ChEBI" id="CHEBI:57540"/>
    </ligand>
</feature>
<comment type="caution">
    <text evidence="21">The sequence shown here is derived from an EMBL/GenBank/DDBJ whole genome shotgun (WGS) entry which is preliminary data.</text>
</comment>
<comment type="cofactor">
    <cofactor evidence="18">
        <name>Co(2+)</name>
        <dbReference type="ChEBI" id="CHEBI:48828"/>
    </cofactor>
    <cofactor evidence="18">
        <name>Zn(2+)</name>
        <dbReference type="ChEBI" id="CHEBI:29105"/>
    </cofactor>
    <text evidence="18">Binds 1 divalent metal cation per subunit. Can use either Co(2+) or Zn(2+).</text>
</comment>
<feature type="binding site" evidence="18">
    <location>
        <position position="167"/>
    </location>
    <ligand>
        <name>NAD(+)</name>
        <dbReference type="ChEBI" id="CHEBI:57540"/>
    </ligand>
</feature>
<evidence type="ECO:0000256" key="16">
    <source>
        <dbReference type="ARBA" id="ARBA00023239"/>
    </source>
</evidence>
<keyword evidence="16 18" id="KW-0456">Lyase</keyword>
<proteinExistence type="inferred from homology"/>
<reference evidence="22" key="1">
    <citation type="submission" date="2017-09" db="EMBL/GenBank/DDBJ databases">
        <title>Metaegenomics of thermophilic ammonia-oxidizing enrichment culture.</title>
        <authorList>
            <person name="Kato S."/>
            <person name="Suzuki K."/>
        </authorList>
    </citation>
    <scope>NUCLEOTIDE SEQUENCE [LARGE SCALE GENOMIC DNA]</scope>
</reference>
<evidence type="ECO:0000256" key="10">
    <source>
        <dbReference type="ARBA" id="ARBA00022605"/>
    </source>
</evidence>
<evidence type="ECO:0000313" key="21">
    <source>
        <dbReference type="EMBL" id="GBD09592.1"/>
    </source>
</evidence>
<evidence type="ECO:0000256" key="15">
    <source>
        <dbReference type="ARBA" id="ARBA00023141"/>
    </source>
</evidence>
<dbReference type="UniPathway" id="UPA00053">
    <property type="reaction ID" value="UER00085"/>
</dbReference>
<dbReference type="InterPro" id="IPR056179">
    <property type="entry name" value="DHQS_C"/>
</dbReference>
<dbReference type="GO" id="GO:0008652">
    <property type="term" value="P:amino acid biosynthetic process"/>
    <property type="evidence" value="ECO:0007669"/>
    <property type="project" value="UniProtKB-KW"/>
</dbReference>
<evidence type="ECO:0000256" key="14">
    <source>
        <dbReference type="ARBA" id="ARBA00023027"/>
    </source>
</evidence>
<dbReference type="GO" id="GO:0009423">
    <property type="term" value="P:chorismate biosynthetic process"/>
    <property type="evidence" value="ECO:0007669"/>
    <property type="project" value="UniProtKB-UniRule"/>
</dbReference>
<dbReference type="PANTHER" id="PTHR43622">
    <property type="entry name" value="3-DEHYDROQUINATE SYNTHASE"/>
    <property type="match status" value="1"/>
</dbReference>
<evidence type="ECO:0000256" key="17">
    <source>
        <dbReference type="ARBA" id="ARBA00023285"/>
    </source>
</evidence>
<dbReference type="GO" id="GO:0009073">
    <property type="term" value="P:aromatic amino acid family biosynthetic process"/>
    <property type="evidence" value="ECO:0007669"/>
    <property type="project" value="UniProtKB-KW"/>
</dbReference>
<dbReference type="InterPro" id="IPR030963">
    <property type="entry name" value="DHQ_synth_fam"/>
</dbReference>
<dbReference type="PIRSF" id="PIRSF001455">
    <property type="entry name" value="DHQ_synth"/>
    <property type="match status" value="1"/>
</dbReference>
<evidence type="ECO:0000313" key="22">
    <source>
        <dbReference type="Proteomes" id="UP000236642"/>
    </source>
</evidence>
<feature type="domain" description="3-dehydroquinate synthase C-terminal" evidence="20">
    <location>
        <begin position="206"/>
        <end position="358"/>
    </location>
</feature>
<keyword evidence="12 18" id="KW-0547">Nucleotide-binding</keyword>
<comment type="cofactor">
    <cofactor evidence="2 18">
        <name>NAD(+)</name>
        <dbReference type="ChEBI" id="CHEBI:57540"/>
    </cofactor>
</comment>
<comment type="catalytic activity">
    <reaction evidence="1 18">
        <text>7-phospho-2-dehydro-3-deoxy-D-arabino-heptonate = 3-dehydroquinate + phosphate</text>
        <dbReference type="Rhea" id="RHEA:21968"/>
        <dbReference type="ChEBI" id="CHEBI:32364"/>
        <dbReference type="ChEBI" id="CHEBI:43474"/>
        <dbReference type="ChEBI" id="CHEBI:58394"/>
        <dbReference type="EC" id="4.2.3.4"/>
    </reaction>
</comment>
<evidence type="ECO:0000256" key="2">
    <source>
        <dbReference type="ARBA" id="ARBA00001911"/>
    </source>
</evidence>
<keyword evidence="13 18" id="KW-0862">Zinc</keyword>
<sequence length="396" mass="42812">MALHLPRACILLEWASRACHKTMITLHLRFPKPEHSHPILLAPGLLDRCGAALREAGLEGPIALVSDTTVAAYHGARVRRSMEEAGFPVLEILLPPGEKTKTLDTAAALYRRLARGGIGRDGVLIGLGGGVVLDLAGFVAATYMRGIALVSIPTTLLAMVDAAIGGKTGVDLPEGKNLVGAFHPPRLLLIDPMVLSTLPPAEWRNGMAEVVKAALIGDAALWQQLRDHPARWAAMPEIEPLVDLLTRAIAVKVRIVEQDPLETRGEREVLNLGHTFGHAFERVSGYRVPHGEAVAAGMMAAAALSARRGFLEEPRLFQDLEDVLRGLGLPTRWRAWLARYGIDASPEDIIAAMGTDKKRRGGRLRFILIHRPGVVRVHSDVPDEAVLQALEETAGL</sequence>
<evidence type="ECO:0000256" key="8">
    <source>
        <dbReference type="ARBA" id="ARBA00017684"/>
    </source>
</evidence>
<feature type="binding site" evidence="18">
    <location>
        <position position="209"/>
    </location>
    <ligand>
        <name>Zn(2+)</name>
        <dbReference type="ChEBI" id="CHEBI:29105"/>
    </ligand>
</feature>
<organism evidence="21 22">
    <name type="scientific">Candidatus Thermoflexus japonica</name>
    <dbReference type="NCBI Taxonomy" id="2035417"/>
    <lineage>
        <taxon>Bacteria</taxon>
        <taxon>Bacillati</taxon>
        <taxon>Chloroflexota</taxon>
        <taxon>Thermoflexia</taxon>
        <taxon>Thermoflexales</taxon>
        <taxon>Thermoflexaceae</taxon>
        <taxon>Thermoflexus</taxon>
    </lineage>
</organism>
<evidence type="ECO:0000256" key="9">
    <source>
        <dbReference type="ARBA" id="ARBA00022490"/>
    </source>
</evidence>
<dbReference type="SUPFAM" id="SSF56796">
    <property type="entry name" value="Dehydroquinate synthase-like"/>
    <property type="match status" value="1"/>
</dbReference>
<evidence type="ECO:0000256" key="5">
    <source>
        <dbReference type="ARBA" id="ARBA00004661"/>
    </source>
</evidence>
<comment type="similarity">
    <text evidence="6 18">Belongs to the sugar phosphate cyclases superfamily. Dehydroquinate synthase family.</text>
</comment>
<dbReference type="GO" id="GO:0003856">
    <property type="term" value="F:3-dehydroquinate synthase activity"/>
    <property type="evidence" value="ECO:0007669"/>
    <property type="project" value="UniProtKB-UniRule"/>
</dbReference>
<dbReference type="InterPro" id="IPR050071">
    <property type="entry name" value="Dehydroquinate_synthase"/>
</dbReference>
<evidence type="ECO:0000256" key="11">
    <source>
        <dbReference type="ARBA" id="ARBA00022723"/>
    </source>
</evidence>
<evidence type="ECO:0000256" key="12">
    <source>
        <dbReference type="ARBA" id="ARBA00022741"/>
    </source>
</evidence>
<dbReference type="GO" id="GO:0000166">
    <property type="term" value="F:nucleotide binding"/>
    <property type="evidence" value="ECO:0007669"/>
    <property type="project" value="UniProtKB-KW"/>
</dbReference>